<reference evidence="8 9" key="1">
    <citation type="submission" date="2017-02" db="EMBL/GenBank/DDBJ databases">
        <title>Complete genome sequence of Lactobacillus helveticus.</title>
        <authorList>
            <person name="Kim J.F."/>
            <person name="Chung Y."/>
            <person name="Kwak M."/>
        </authorList>
    </citation>
    <scope>NUCLEOTIDE SEQUENCE [LARGE SCALE GENOMIC DNA]</scope>
    <source>
        <strain evidence="8 9">LH5</strain>
    </source>
</reference>
<feature type="transmembrane region" description="Helical" evidence="6">
    <location>
        <begin position="133"/>
        <end position="155"/>
    </location>
</feature>
<gene>
    <name evidence="8" type="ORF">LH5_00957</name>
</gene>
<organism evidence="8 9">
    <name type="scientific">Lactobacillus helveticus</name>
    <name type="common">Lactobacillus suntoryeus</name>
    <dbReference type="NCBI Taxonomy" id="1587"/>
    <lineage>
        <taxon>Bacteria</taxon>
        <taxon>Bacillati</taxon>
        <taxon>Bacillota</taxon>
        <taxon>Bacilli</taxon>
        <taxon>Lactobacillales</taxon>
        <taxon>Lactobacillaceae</taxon>
        <taxon>Lactobacillus</taxon>
    </lineage>
</organism>
<feature type="transmembrane region" description="Helical" evidence="6">
    <location>
        <begin position="250"/>
        <end position="269"/>
    </location>
</feature>
<evidence type="ECO:0000256" key="6">
    <source>
        <dbReference type="SAM" id="Phobius"/>
    </source>
</evidence>
<dbReference type="InterPro" id="IPR036259">
    <property type="entry name" value="MFS_trans_sf"/>
</dbReference>
<dbReference type="Proteomes" id="UP000267945">
    <property type="component" value="Chromosome"/>
</dbReference>
<evidence type="ECO:0000256" key="3">
    <source>
        <dbReference type="ARBA" id="ARBA00022692"/>
    </source>
</evidence>
<feature type="transmembrane region" description="Helical" evidence="6">
    <location>
        <begin position="74"/>
        <end position="101"/>
    </location>
</feature>
<evidence type="ECO:0000313" key="9">
    <source>
        <dbReference type="Proteomes" id="UP000267945"/>
    </source>
</evidence>
<feature type="domain" description="Major facilitator superfamily (MFS) profile" evidence="7">
    <location>
        <begin position="1"/>
        <end position="376"/>
    </location>
</feature>
<evidence type="ECO:0000256" key="2">
    <source>
        <dbReference type="ARBA" id="ARBA00022448"/>
    </source>
</evidence>
<dbReference type="SUPFAM" id="SSF103473">
    <property type="entry name" value="MFS general substrate transporter"/>
    <property type="match status" value="1"/>
</dbReference>
<accession>A0A3Q8SV81</accession>
<keyword evidence="3 6" id="KW-0812">Transmembrane</keyword>
<dbReference type="InterPro" id="IPR011701">
    <property type="entry name" value="MFS"/>
</dbReference>
<evidence type="ECO:0000256" key="1">
    <source>
        <dbReference type="ARBA" id="ARBA00004651"/>
    </source>
</evidence>
<feature type="transmembrane region" description="Helical" evidence="6">
    <location>
        <begin position="12"/>
        <end position="33"/>
    </location>
</feature>
<dbReference type="PANTHER" id="PTHR23525:SF1">
    <property type="entry name" value="NODULIN-LIKE DOMAIN-CONTAINING PROTEIN"/>
    <property type="match status" value="1"/>
</dbReference>
<keyword evidence="4 6" id="KW-1133">Transmembrane helix</keyword>
<feature type="transmembrane region" description="Helical" evidence="6">
    <location>
        <begin position="351"/>
        <end position="373"/>
    </location>
</feature>
<name>A0A3Q8SV81_LACHE</name>
<evidence type="ECO:0000256" key="4">
    <source>
        <dbReference type="ARBA" id="ARBA00022989"/>
    </source>
</evidence>
<dbReference type="EMBL" id="CP019581">
    <property type="protein sequence ID" value="AZK91212.1"/>
    <property type="molecule type" value="Genomic_DNA"/>
</dbReference>
<dbReference type="Gene3D" id="1.20.1250.20">
    <property type="entry name" value="MFS general substrate transporter like domains"/>
    <property type="match status" value="1"/>
</dbReference>
<dbReference type="PANTHER" id="PTHR23525">
    <property type="entry name" value="TRANSPORTER, PUTATIVE-RELATED"/>
    <property type="match status" value="1"/>
</dbReference>
<dbReference type="RefSeq" id="WP_014919221.1">
    <property type="nucleotide sequence ID" value="NZ_JBEGGV010000016.1"/>
</dbReference>
<dbReference type="PROSITE" id="PS50850">
    <property type="entry name" value="MFS"/>
    <property type="match status" value="1"/>
</dbReference>
<comment type="subcellular location">
    <subcellularLocation>
        <location evidence="1">Cell membrane</location>
        <topology evidence="1">Multi-pass membrane protein</topology>
    </subcellularLocation>
</comment>
<feature type="transmembrane region" description="Helical" evidence="6">
    <location>
        <begin position="190"/>
        <end position="212"/>
    </location>
</feature>
<feature type="transmembrane region" description="Helical" evidence="6">
    <location>
        <begin position="39"/>
        <end position="62"/>
    </location>
</feature>
<dbReference type="GO" id="GO:0022857">
    <property type="term" value="F:transmembrane transporter activity"/>
    <property type="evidence" value="ECO:0007669"/>
    <property type="project" value="InterPro"/>
</dbReference>
<evidence type="ECO:0000259" key="7">
    <source>
        <dbReference type="PROSITE" id="PS50850"/>
    </source>
</evidence>
<feature type="transmembrane region" description="Helical" evidence="6">
    <location>
        <begin position="275"/>
        <end position="292"/>
    </location>
</feature>
<proteinExistence type="predicted"/>
<dbReference type="AlphaFoldDB" id="A0A3Q8SV81"/>
<dbReference type="GO" id="GO:0005886">
    <property type="term" value="C:plasma membrane"/>
    <property type="evidence" value="ECO:0007669"/>
    <property type="project" value="UniProtKB-SubCell"/>
</dbReference>
<sequence length="390" mass="43198">MSLMIATVHKYGYRNILLVLPPLTAVFMVLPTLTTNQPIIMISFVVSSSAIGVYDLMYPLMWTSYVPSKIRTKMFTVVMVVNLIAESIMMFIGGKAVVFIFSKLQGISYQIASNLSADSNAMKGAMLSNYINAYKWVIIITAIIIFIAFVLVLFIKDKPIDYRSVESKGDKKTMQEKMATYKRLVNYKTVVWVLYLCAVQLGAGLFIQYVPIYLNNILHIPRGITSTINTLQTVAIFVGYFFAPYLAKKLGSIMTIAISTIICAPLMLVMANAKMLGTGAALFAVVGTILFFRSGLANASMPVQQEVQMILVDKDMRPAFSAVIEIALSVVGVIDGLFTEFYLLKTQQGYANAYIIAAALYIVSGIVLILVFAKKYNRILRDSHASEESK</sequence>
<feature type="transmembrane region" description="Helical" evidence="6">
    <location>
        <begin position="224"/>
        <end position="243"/>
    </location>
</feature>
<dbReference type="InterPro" id="IPR020846">
    <property type="entry name" value="MFS_dom"/>
</dbReference>
<evidence type="ECO:0000313" key="8">
    <source>
        <dbReference type="EMBL" id="AZK91212.1"/>
    </source>
</evidence>
<protein>
    <submittedName>
        <fullName evidence="8">Major Facilitator Superfamily protein</fullName>
    </submittedName>
</protein>
<dbReference type="Pfam" id="PF07690">
    <property type="entry name" value="MFS_1"/>
    <property type="match status" value="1"/>
</dbReference>
<evidence type="ECO:0000256" key="5">
    <source>
        <dbReference type="ARBA" id="ARBA00023136"/>
    </source>
</evidence>
<feature type="transmembrane region" description="Helical" evidence="6">
    <location>
        <begin position="319"/>
        <end position="339"/>
    </location>
</feature>
<keyword evidence="2" id="KW-0813">Transport</keyword>
<keyword evidence="5 6" id="KW-0472">Membrane</keyword>